<dbReference type="EMBL" id="FRAL01000002">
    <property type="protein sequence ID" value="SHK22790.1"/>
    <property type="molecule type" value="Genomic_DNA"/>
</dbReference>
<dbReference type="InterPro" id="IPR037518">
    <property type="entry name" value="MPN"/>
</dbReference>
<keyword evidence="3" id="KW-0378">Hydrolase</keyword>
<dbReference type="SUPFAM" id="SSF102712">
    <property type="entry name" value="JAB1/MPN domain"/>
    <property type="match status" value="1"/>
</dbReference>
<evidence type="ECO:0000256" key="5">
    <source>
        <dbReference type="ARBA" id="ARBA00023049"/>
    </source>
</evidence>
<dbReference type="InterPro" id="IPR010994">
    <property type="entry name" value="RuvA_2-like"/>
</dbReference>
<dbReference type="CDD" id="cd08071">
    <property type="entry name" value="MPN_DUF2466"/>
    <property type="match status" value="1"/>
</dbReference>
<dbReference type="SUPFAM" id="SSF47781">
    <property type="entry name" value="RuvA domain 2-like"/>
    <property type="match status" value="1"/>
</dbReference>
<dbReference type="PROSITE" id="PS50249">
    <property type="entry name" value="MPN"/>
    <property type="match status" value="1"/>
</dbReference>
<evidence type="ECO:0000256" key="1">
    <source>
        <dbReference type="ARBA" id="ARBA00022670"/>
    </source>
</evidence>
<dbReference type="GO" id="GO:0008237">
    <property type="term" value="F:metallopeptidase activity"/>
    <property type="evidence" value="ECO:0007669"/>
    <property type="project" value="UniProtKB-KW"/>
</dbReference>
<feature type="domain" description="MPN" evidence="7">
    <location>
        <begin position="108"/>
        <end position="230"/>
    </location>
</feature>
<dbReference type="GO" id="GO:0006508">
    <property type="term" value="P:proteolysis"/>
    <property type="evidence" value="ECO:0007669"/>
    <property type="project" value="UniProtKB-KW"/>
</dbReference>
<dbReference type="PANTHER" id="PTHR30471:SF3">
    <property type="entry name" value="UPF0758 PROTEIN YEES-RELATED"/>
    <property type="match status" value="1"/>
</dbReference>
<proteinExistence type="inferred from homology"/>
<dbReference type="AlphaFoldDB" id="A0A1M6QRQ8"/>
<protein>
    <submittedName>
        <fullName evidence="8">DNA repair protein RadC</fullName>
    </submittedName>
</protein>
<evidence type="ECO:0000313" key="9">
    <source>
        <dbReference type="Proteomes" id="UP000184248"/>
    </source>
</evidence>
<keyword evidence="4" id="KW-0862">Zinc</keyword>
<dbReference type="InterPro" id="IPR046778">
    <property type="entry name" value="UPF0758_N"/>
</dbReference>
<organism evidence="8 9">
    <name type="scientific">Halomonas caseinilytica</name>
    <dbReference type="NCBI Taxonomy" id="438744"/>
    <lineage>
        <taxon>Bacteria</taxon>
        <taxon>Pseudomonadati</taxon>
        <taxon>Pseudomonadota</taxon>
        <taxon>Gammaproteobacteria</taxon>
        <taxon>Oceanospirillales</taxon>
        <taxon>Halomonadaceae</taxon>
        <taxon>Halomonas</taxon>
    </lineage>
</organism>
<accession>A0A1M6QRQ8</accession>
<evidence type="ECO:0000256" key="2">
    <source>
        <dbReference type="ARBA" id="ARBA00022723"/>
    </source>
</evidence>
<reference evidence="9" key="1">
    <citation type="submission" date="2016-11" db="EMBL/GenBank/DDBJ databases">
        <authorList>
            <person name="Varghese N."/>
            <person name="Submissions S."/>
        </authorList>
    </citation>
    <scope>NUCLEOTIDE SEQUENCE [LARGE SCALE GENOMIC DNA]</scope>
    <source>
        <strain evidence="9">ALO Sharm</strain>
    </source>
</reference>
<evidence type="ECO:0000256" key="4">
    <source>
        <dbReference type="ARBA" id="ARBA00022833"/>
    </source>
</evidence>
<dbReference type="Pfam" id="PF04002">
    <property type="entry name" value="RadC"/>
    <property type="match status" value="1"/>
</dbReference>
<dbReference type="InterPro" id="IPR001405">
    <property type="entry name" value="UPF0758"/>
</dbReference>
<evidence type="ECO:0000256" key="6">
    <source>
        <dbReference type="RuleBase" id="RU003797"/>
    </source>
</evidence>
<sequence length="230" mass="25632">MHVEARMSIRDWPEGERPREKLLALGSEALSDAELLAIFLRVGVPGRSAVDLARDLLSSFGGLRPLLEADQRTFCAERGLGQAKYVQLQAVLELARRHLASRLDREAALTSPGLVRDYLSSRLRHLGHEEFAALFLDSQHRVIRYESLFRGTLDSASVYPREVARRALELGAGAMIFAHNHPSGVAEPSDADRRITERLRQALALFEIRVLDHFVVGDGEVVSFTEQGLL</sequence>
<keyword evidence="2" id="KW-0479">Metal-binding</keyword>
<evidence type="ECO:0000256" key="3">
    <source>
        <dbReference type="ARBA" id="ARBA00022801"/>
    </source>
</evidence>
<comment type="similarity">
    <text evidence="6">Belongs to the UPF0758 family.</text>
</comment>
<dbReference type="Proteomes" id="UP000184248">
    <property type="component" value="Unassembled WGS sequence"/>
</dbReference>
<keyword evidence="9" id="KW-1185">Reference proteome</keyword>
<gene>
    <name evidence="8" type="ORF">SAMN05192556_102103</name>
</gene>
<evidence type="ECO:0000313" key="8">
    <source>
        <dbReference type="EMBL" id="SHK22790.1"/>
    </source>
</evidence>
<keyword evidence="5" id="KW-0482">Metalloprotease</keyword>
<name>A0A1M6QRQ8_9GAMM</name>
<dbReference type="InterPro" id="IPR020891">
    <property type="entry name" value="UPF0758_CS"/>
</dbReference>
<dbReference type="NCBIfam" id="TIGR00608">
    <property type="entry name" value="radc"/>
    <property type="match status" value="1"/>
</dbReference>
<dbReference type="GO" id="GO:0046872">
    <property type="term" value="F:metal ion binding"/>
    <property type="evidence" value="ECO:0007669"/>
    <property type="project" value="UniProtKB-KW"/>
</dbReference>
<dbReference type="InterPro" id="IPR025657">
    <property type="entry name" value="RadC_JAB"/>
</dbReference>
<dbReference type="NCBIfam" id="NF000642">
    <property type="entry name" value="PRK00024.1"/>
    <property type="match status" value="1"/>
</dbReference>
<evidence type="ECO:0000259" key="7">
    <source>
        <dbReference type="PROSITE" id="PS50249"/>
    </source>
</evidence>
<dbReference type="Gene3D" id="3.40.140.10">
    <property type="entry name" value="Cytidine Deaminase, domain 2"/>
    <property type="match status" value="1"/>
</dbReference>
<dbReference type="Pfam" id="PF20582">
    <property type="entry name" value="UPF0758_N"/>
    <property type="match status" value="1"/>
</dbReference>
<keyword evidence="1" id="KW-0645">Protease</keyword>
<dbReference type="PROSITE" id="PS01302">
    <property type="entry name" value="UPF0758"/>
    <property type="match status" value="1"/>
</dbReference>
<dbReference type="PANTHER" id="PTHR30471">
    <property type="entry name" value="DNA REPAIR PROTEIN RADC"/>
    <property type="match status" value="1"/>
</dbReference>